<evidence type="ECO:0000256" key="7">
    <source>
        <dbReference type="SAM" id="MobiDB-lite"/>
    </source>
</evidence>
<feature type="region of interest" description="Disordered" evidence="7">
    <location>
        <begin position="478"/>
        <end position="552"/>
    </location>
</feature>
<feature type="region of interest" description="Disordered" evidence="7">
    <location>
        <begin position="1"/>
        <end position="26"/>
    </location>
</feature>
<dbReference type="RefSeq" id="WP_197991573.1">
    <property type="nucleotide sequence ID" value="NZ_JACYXC010000001.1"/>
</dbReference>
<evidence type="ECO:0000256" key="3">
    <source>
        <dbReference type="ARBA" id="ARBA00022723"/>
    </source>
</evidence>
<dbReference type="Pfam" id="PF00067">
    <property type="entry name" value="p450"/>
    <property type="match status" value="1"/>
</dbReference>
<dbReference type="PRINTS" id="PR00463">
    <property type="entry name" value="EP450I"/>
</dbReference>
<evidence type="ECO:0000256" key="5">
    <source>
        <dbReference type="ARBA" id="ARBA00023004"/>
    </source>
</evidence>
<dbReference type="Gene3D" id="1.10.630.10">
    <property type="entry name" value="Cytochrome P450"/>
    <property type="match status" value="1"/>
</dbReference>
<dbReference type="InterPro" id="IPR036396">
    <property type="entry name" value="Cyt_P450_sf"/>
</dbReference>
<dbReference type="Proteomes" id="UP000807371">
    <property type="component" value="Unassembled WGS sequence"/>
</dbReference>
<sequence>MTGRRDRTGVRGAGPRRPPGPRGLPLLGSALDFRRNPLETFVRAWRDHGDLVRFRGPVPVVLVTHPDDLRHILADNFENYPHPDDFNRKVGVSVGQGLVTTEGEVWRAQRRTVAPTFRREPLERFAEVMTDSTRRMLDRWEQVAAAGEPMDVRTETQSLTLEILARCLFRADWSRDALTLGRAVATQLEHINAKLIAVADIPERIPTPRNRRFLAARRVLDDTVYRLIAERRTLPAGDEAQDLLSMLMHTPDPETGRLMTDEQLRDQVMTLFIAGHETVAATLSWICHLLSTRPAETERARAEVRAVLGDRPPTMEDLPQLRYLKLFIQEALRLYPPLWQVARMPLRDDVLSGYHIPAGSFLLLSTYITHRNPEFWDNPEGFDPERFTRERSAGRPRYAYVPYAGGPRNCVGMAFANMELTIVLASLLQRFHLDMVPGHPVVMQPDISLRARHGILMTPRPVRETAEPAVAVPGAVPSGHVPQDMTAGEAASGCPVAHGGGPGRDTRRPAEGAAAAPETERPAAQEGCPVARGARQARPLPARAPDGEQPRR</sequence>
<dbReference type="InterPro" id="IPR050196">
    <property type="entry name" value="Cytochrome_P450_Monoox"/>
</dbReference>
<dbReference type="CDD" id="cd20620">
    <property type="entry name" value="CYP132-like"/>
    <property type="match status" value="1"/>
</dbReference>
<reference evidence="8 9" key="1">
    <citation type="submission" date="2020-09" db="EMBL/GenBank/DDBJ databases">
        <title>Biosynthesis of the nuclear factor of activated T cells inhibitor NFAT-133 and its congeners in Streptomyces pactum.</title>
        <authorList>
            <person name="Zhou W."/>
            <person name="Posri P."/>
            <person name="Abugrain M.E."/>
            <person name="Weisberg A.J."/>
            <person name="Chang J.H."/>
            <person name="Mahmud T."/>
        </authorList>
    </citation>
    <scope>NUCLEOTIDE SEQUENCE [LARGE SCALE GENOMIC DNA]</scope>
    <source>
        <strain evidence="8 9">ATCC 27456</strain>
    </source>
</reference>
<evidence type="ECO:0000256" key="4">
    <source>
        <dbReference type="ARBA" id="ARBA00023002"/>
    </source>
</evidence>
<evidence type="ECO:0000256" key="6">
    <source>
        <dbReference type="ARBA" id="ARBA00023033"/>
    </source>
</evidence>
<dbReference type="SUPFAM" id="SSF48264">
    <property type="entry name" value="Cytochrome P450"/>
    <property type="match status" value="1"/>
</dbReference>
<dbReference type="PANTHER" id="PTHR24291:SF50">
    <property type="entry name" value="BIFUNCTIONAL ALBAFLAVENONE MONOOXYGENASE_TERPENE SYNTHASE"/>
    <property type="match status" value="1"/>
</dbReference>
<protein>
    <submittedName>
        <fullName evidence="8">Cytochrome P450</fullName>
    </submittedName>
</protein>
<evidence type="ECO:0000313" key="8">
    <source>
        <dbReference type="EMBL" id="MBH5338404.1"/>
    </source>
</evidence>
<accession>A0ABS0NTN8</accession>
<keyword evidence="2" id="KW-0349">Heme</keyword>
<dbReference type="PANTHER" id="PTHR24291">
    <property type="entry name" value="CYTOCHROME P450 FAMILY 4"/>
    <property type="match status" value="1"/>
</dbReference>
<organism evidence="8 9">
    <name type="scientific">Streptomyces pactum</name>
    <dbReference type="NCBI Taxonomy" id="68249"/>
    <lineage>
        <taxon>Bacteria</taxon>
        <taxon>Bacillati</taxon>
        <taxon>Actinomycetota</taxon>
        <taxon>Actinomycetes</taxon>
        <taxon>Kitasatosporales</taxon>
        <taxon>Streptomycetaceae</taxon>
        <taxon>Streptomyces</taxon>
    </lineage>
</organism>
<feature type="compositionally biased region" description="Low complexity" evidence="7">
    <location>
        <begin position="531"/>
        <end position="544"/>
    </location>
</feature>
<comment type="caution">
    <text evidence="8">The sequence shown here is derived from an EMBL/GenBank/DDBJ whole genome shotgun (WGS) entry which is preliminary data.</text>
</comment>
<evidence type="ECO:0000313" key="9">
    <source>
        <dbReference type="Proteomes" id="UP000807371"/>
    </source>
</evidence>
<dbReference type="EMBL" id="JACYXC010000001">
    <property type="protein sequence ID" value="MBH5338404.1"/>
    <property type="molecule type" value="Genomic_DNA"/>
</dbReference>
<gene>
    <name evidence="8" type="ORF">IHE55_27900</name>
</gene>
<evidence type="ECO:0000256" key="1">
    <source>
        <dbReference type="ARBA" id="ARBA00010617"/>
    </source>
</evidence>
<keyword evidence="3" id="KW-0479">Metal-binding</keyword>
<dbReference type="InterPro" id="IPR001128">
    <property type="entry name" value="Cyt_P450"/>
</dbReference>
<keyword evidence="5" id="KW-0408">Iron</keyword>
<name>A0ABS0NTN8_9ACTN</name>
<dbReference type="PRINTS" id="PR00385">
    <property type="entry name" value="P450"/>
</dbReference>
<keyword evidence="9" id="KW-1185">Reference proteome</keyword>
<proteinExistence type="inferred from homology"/>
<keyword evidence="6" id="KW-0503">Monooxygenase</keyword>
<evidence type="ECO:0000256" key="2">
    <source>
        <dbReference type="ARBA" id="ARBA00022617"/>
    </source>
</evidence>
<comment type="similarity">
    <text evidence="1">Belongs to the cytochrome P450 family.</text>
</comment>
<dbReference type="InterPro" id="IPR002401">
    <property type="entry name" value="Cyt_P450_E_grp-I"/>
</dbReference>
<keyword evidence="4" id="KW-0560">Oxidoreductase</keyword>